<accession>A0A089LQ53</accession>
<dbReference type="STRING" id="169760.PSTEL_11880"/>
<dbReference type="KEGG" id="pste:PSTEL_11880"/>
<keyword evidence="2" id="KW-1185">Reference proteome</keyword>
<dbReference type="Proteomes" id="UP000029507">
    <property type="component" value="Chromosome"/>
</dbReference>
<dbReference type="EMBL" id="CP009286">
    <property type="protein sequence ID" value="AIQ63676.1"/>
    <property type="molecule type" value="Genomic_DNA"/>
</dbReference>
<organism evidence="1 2">
    <name type="scientific">Paenibacillus stellifer</name>
    <dbReference type="NCBI Taxonomy" id="169760"/>
    <lineage>
        <taxon>Bacteria</taxon>
        <taxon>Bacillati</taxon>
        <taxon>Bacillota</taxon>
        <taxon>Bacilli</taxon>
        <taxon>Bacillales</taxon>
        <taxon>Paenibacillaceae</taxon>
        <taxon>Paenibacillus</taxon>
    </lineage>
</organism>
<evidence type="ECO:0000313" key="2">
    <source>
        <dbReference type="Proteomes" id="UP000029507"/>
    </source>
</evidence>
<dbReference type="HOGENOM" id="CLU_1667679_0_0_9"/>
<protein>
    <submittedName>
        <fullName evidence="1">Uncharacterized protein</fullName>
    </submittedName>
</protein>
<evidence type="ECO:0000313" key="1">
    <source>
        <dbReference type="EMBL" id="AIQ63676.1"/>
    </source>
</evidence>
<proteinExistence type="predicted"/>
<dbReference type="OrthoDB" id="2692055at2"/>
<dbReference type="RefSeq" id="WP_038695387.1">
    <property type="nucleotide sequence ID" value="NZ_CP009286.1"/>
</dbReference>
<sequence length="158" mass="17707">MNLYFRDNFFSAGITEILNEQEENIGFLDLKSALNSLVEVSGPQGQQLYAGSFRFFSNKWEVTSPEGGCAGVLRDRFSWSGKKFTYETEGRGIYDIDSPVFSREYEVTDESGAVASFTQLNGWFSSGAYLLENSSMKLDSYELVAVIMGVHAIQKRQS</sequence>
<reference evidence="1 2" key="1">
    <citation type="submission" date="2014-08" db="EMBL/GenBank/DDBJ databases">
        <title>Comparative genomics of the Paenibacillus odorifer group.</title>
        <authorList>
            <person name="den Bakker H.C."/>
            <person name="Tsai Y.-C."/>
            <person name="Martin N."/>
            <person name="Korlach J."/>
            <person name="Wiedmann M."/>
        </authorList>
    </citation>
    <scope>NUCLEOTIDE SEQUENCE [LARGE SCALE GENOMIC DNA]</scope>
    <source>
        <strain evidence="1 2">DSM 14472</strain>
    </source>
</reference>
<gene>
    <name evidence="1" type="ORF">PSTEL_11880</name>
</gene>
<name>A0A089LQ53_9BACL</name>
<dbReference type="AlphaFoldDB" id="A0A089LQ53"/>